<feature type="domain" description="OmpA-like" evidence="6">
    <location>
        <begin position="349"/>
        <end position="460"/>
    </location>
</feature>
<dbReference type="PRINTS" id="PR01021">
    <property type="entry name" value="OMPADOMAIN"/>
</dbReference>
<dbReference type="EMBL" id="CP003156">
    <property type="protein sequence ID" value="AEV33939.1"/>
    <property type="molecule type" value="Genomic_DNA"/>
</dbReference>
<dbReference type="RefSeq" id="WP_014203288.1">
    <property type="nucleotide sequence ID" value="NC_016599.1"/>
</dbReference>
<dbReference type="PANTHER" id="PTHR30329">
    <property type="entry name" value="STATOR ELEMENT OF FLAGELLAR MOTOR COMPLEX"/>
    <property type="match status" value="1"/>
</dbReference>
<evidence type="ECO:0000256" key="4">
    <source>
        <dbReference type="PROSITE-ProRule" id="PRU00473"/>
    </source>
</evidence>
<dbReference type="Gene3D" id="4.10.1080.10">
    <property type="entry name" value="TSP type-3 repeat"/>
    <property type="match status" value="1"/>
</dbReference>
<evidence type="ECO:0000256" key="2">
    <source>
        <dbReference type="ARBA" id="ARBA00023136"/>
    </source>
</evidence>
<dbReference type="InterPro" id="IPR050330">
    <property type="entry name" value="Bact_OuterMem_StrucFunc"/>
</dbReference>
<evidence type="ECO:0000259" key="6">
    <source>
        <dbReference type="PROSITE" id="PS51123"/>
    </source>
</evidence>
<dbReference type="InterPro" id="IPR028974">
    <property type="entry name" value="TSP_type-3_rpt"/>
</dbReference>
<comment type="subcellular location">
    <subcellularLocation>
        <location evidence="1">Cell outer membrane</location>
    </subcellularLocation>
</comment>
<dbReference type="SUPFAM" id="SSF103088">
    <property type="entry name" value="OmpA-like"/>
    <property type="match status" value="1"/>
</dbReference>
<dbReference type="Proteomes" id="UP000005631">
    <property type="component" value="Chromosome"/>
</dbReference>
<feature type="chain" id="PRO_5003515313" evidence="5">
    <location>
        <begin position="20"/>
        <end position="460"/>
    </location>
</feature>
<feature type="signal peptide" evidence="5">
    <location>
        <begin position="1"/>
        <end position="19"/>
    </location>
</feature>
<keyword evidence="5" id="KW-0732">Signal</keyword>
<protein>
    <submittedName>
        <fullName evidence="7">Outer membrane protein/peptidoglycan-associated (Lipo)protein</fullName>
    </submittedName>
</protein>
<dbReference type="SUPFAM" id="SSF103647">
    <property type="entry name" value="TSP type-3 repeat"/>
    <property type="match status" value="1"/>
</dbReference>
<accession>G8R1Y9</accession>
<keyword evidence="8" id="KW-1185">Reference proteome</keyword>
<evidence type="ECO:0000313" key="8">
    <source>
        <dbReference type="Proteomes" id="UP000005631"/>
    </source>
</evidence>
<dbReference type="InterPro" id="IPR006664">
    <property type="entry name" value="OMP_bac"/>
</dbReference>
<sequence>MKKYSLLLMLAMGVSFASAQTTEKIGDAHVSNYRDWAVGVHVGNMFTGGDLSSFSFNDEDNDFQFELGFGLDVTKYLNSVWGIKAQGMYGNISGTNGLNSFESKYFDYSLNAVMNLNSLVLRAKQNDRRWATLVSLGIGMSQTQALRSFNGVEVAQYGKVGDENWTNEVFIPMDVTFKYRLSNLLDLDFGVQGKYLFSDIADGFAGGRNNDMIVYSHVGLSFNFGGPKESTAVIYTNPLDGMYFDLAEVKDNFDQLTTDDDKDGVNNYFDKDNSTPEGAVVDGSGKALDVDQDGIPDNMDEDPFTAKGAKVDANGRAVDSDGDGVADYMDKEANTPAGTMVNFQGQTIKGGMDNAFIPSVYFSFNSASISAANHQRLATIARLMKNNPNTKIVVTGSADPRGSEEYNKNLGMRRAEAVKKQLSQVYGIDEARIEAKSVGESEQFANGRNDINRRADITIK</sequence>
<dbReference type="GO" id="GO:0009279">
    <property type="term" value="C:cell outer membrane"/>
    <property type="evidence" value="ECO:0007669"/>
    <property type="project" value="UniProtKB-SubCell"/>
</dbReference>
<dbReference type="STRING" id="926562.Oweho_2982"/>
<dbReference type="AlphaFoldDB" id="G8R1Y9"/>
<dbReference type="PROSITE" id="PS51123">
    <property type="entry name" value="OMPA_2"/>
    <property type="match status" value="1"/>
</dbReference>
<dbReference type="HOGENOM" id="CLU_610681_0_0_10"/>
<keyword evidence="2 4" id="KW-0472">Membrane</keyword>
<evidence type="ECO:0000256" key="1">
    <source>
        <dbReference type="ARBA" id="ARBA00004442"/>
    </source>
</evidence>
<name>G8R1Y9_OWEHD</name>
<dbReference type="KEGG" id="oho:Oweho_2982"/>
<dbReference type="eggNOG" id="COG2885">
    <property type="taxonomic scope" value="Bacteria"/>
</dbReference>
<dbReference type="Gene3D" id="3.30.1330.60">
    <property type="entry name" value="OmpA-like domain"/>
    <property type="match status" value="1"/>
</dbReference>
<dbReference type="GO" id="GO:0005509">
    <property type="term" value="F:calcium ion binding"/>
    <property type="evidence" value="ECO:0007669"/>
    <property type="project" value="InterPro"/>
</dbReference>
<evidence type="ECO:0000313" key="7">
    <source>
        <dbReference type="EMBL" id="AEV33939.1"/>
    </source>
</evidence>
<organism evidence="7 8">
    <name type="scientific">Owenweeksia hongkongensis (strain DSM 17368 / CIP 108786 / JCM 12287 / NRRL B-23963 / UST20020801)</name>
    <dbReference type="NCBI Taxonomy" id="926562"/>
    <lineage>
        <taxon>Bacteria</taxon>
        <taxon>Pseudomonadati</taxon>
        <taxon>Bacteroidota</taxon>
        <taxon>Flavobacteriia</taxon>
        <taxon>Flavobacteriales</taxon>
        <taxon>Owenweeksiaceae</taxon>
        <taxon>Owenweeksia</taxon>
    </lineage>
</organism>
<dbReference type="InterPro" id="IPR036737">
    <property type="entry name" value="OmpA-like_sf"/>
</dbReference>
<dbReference type="InterPro" id="IPR006665">
    <property type="entry name" value="OmpA-like"/>
</dbReference>
<dbReference type="Pfam" id="PF00691">
    <property type="entry name" value="OmpA"/>
    <property type="match status" value="1"/>
</dbReference>
<evidence type="ECO:0000256" key="3">
    <source>
        <dbReference type="ARBA" id="ARBA00023237"/>
    </source>
</evidence>
<gene>
    <name evidence="7" type="ordered locus">Oweho_2982</name>
</gene>
<keyword evidence="3" id="KW-0998">Cell outer membrane</keyword>
<dbReference type="PANTHER" id="PTHR30329:SF21">
    <property type="entry name" value="LIPOPROTEIN YIAD-RELATED"/>
    <property type="match status" value="1"/>
</dbReference>
<evidence type="ECO:0000256" key="5">
    <source>
        <dbReference type="SAM" id="SignalP"/>
    </source>
</evidence>
<proteinExistence type="predicted"/>
<reference evidence="7 8" key="1">
    <citation type="journal article" date="2012" name="Stand. Genomic Sci.">
        <title>Genome sequence of the orange-pigmented seawater bacterium Owenweeksia hongkongensis type strain (UST20020801(T)).</title>
        <authorList>
            <person name="Riedel T."/>
            <person name="Held B."/>
            <person name="Nolan M."/>
            <person name="Lucas S."/>
            <person name="Lapidus A."/>
            <person name="Tice H."/>
            <person name="Del Rio T.G."/>
            <person name="Cheng J.F."/>
            <person name="Han C."/>
            <person name="Tapia R."/>
            <person name="Goodwin L.A."/>
            <person name="Pitluck S."/>
            <person name="Liolios K."/>
            <person name="Mavromatis K."/>
            <person name="Pagani I."/>
            <person name="Ivanova N."/>
            <person name="Mikhailova N."/>
            <person name="Pati A."/>
            <person name="Chen A."/>
            <person name="Palaniappan K."/>
            <person name="Rohde M."/>
            <person name="Tindall B.J."/>
            <person name="Detter J.C."/>
            <person name="Goker M."/>
            <person name="Woyke T."/>
            <person name="Bristow J."/>
            <person name="Eisen J.A."/>
            <person name="Markowitz V."/>
            <person name="Hugenholtz P."/>
            <person name="Klenk H.P."/>
            <person name="Kyrpides N.C."/>
        </authorList>
    </citation>
    <scope>NUCLEOTIDE SEQUENCE</scope>
    <source>
        <strain evidence="8">DSM 17368 / JCM 12287 / NRRL B-23963</strain>
    </source>
</reference>
<dbReference type="CDD" id="cd07185">
    <property type="entry name" value="OmpA_C-like"/>
    <property type="match status" value="1"/>
</dbReference>